<proteinExistence type="inferred from homology"/>
<comment type="catalytic activity">
    <reaction evidence="11">
        <text>(2R)-3-phosphoglycerate + NAD(+) = 3-phosphooxypyruvate + NADH + H(+)</text>
        <dbReference type="Rhea" id="RHEA:12641"/>
        <dbReference type="ChEBI" id="CHEBI:15378"/>
        <dbReference type="ChEBI" id="CHEBI:18110"/>
        <dbReference type="ChEBI" id="CHEBI:57540"/>
        <dbReference type="ChEBI" id="CHEBI:57945"/>
        <dbReference type="ChEBI" id="CHEBI:58272"/>
        <dbReference type="EC" id="1.1.1.95"/>
    </reaction>
</comment>
<comment type="pathway">
    <text evidence="2">Amino-acid biosynthesis; L-serine biosynthesis; L-serine from 3-phospho-D-glycerate: step 1/3.</text>
</comment>
<dbReference type="EMBL" id="JBBKTX010000032">
    <property type="protein sequence ID" value="MFK4754492.1"/>
    <property type="molecule type" value="Genomic_DNA"/>
</dbReference>
<dbReference type="GO" id="GO:0004617">
    <property type="term" value="F:phosphoglycerate dehydrogenase activity"/>
    <property type="evidence" value="ECO:0007669"/>
    <property type="project" value="UniProtKB-EC"/>
</dbReference>
<dbReference type="Gene3D" id="3.30.70.260">
    <property type="match status" value="1"/>
</dbReference>
<dbReference type="PROSITE" id="PS51671">
    <property type="entry name" value="ACT"/>
    <property type="match status" value="1"/>
</dbReference>
<sequence>MAQTSLDKSKIKFLLLEGVHQSALDTLHAAGYTNIEYLKTSISEDDLKERIKDVHFIGIRSRTQLTEAVFAAAEKLIAVGCFCIGTNQIDLKAATKRGVAVFNAPYSNTRSVAELSIAEIIMLMRGVPEKSAQCHRGGWNKSATNSYEIRGKKLGIVGYGSIGTQLSVMAESMGMKVYFYDIVTKLPIGNATQVGSLPELLDMSDVVSLHVPETASTKWMMGPEQFAQMKQGSILLNASRGTVVDIDALAESIRNKKLLGAAIDVFPTEPRSNNEEFVSPLREFDNVILTPHVGGSTMEAQENIGKEVGEKLATYSDRGTTTASVNFPEVALPSNANVHRILHIHQNVPGVMNAINSIFAKNDINICGQYLQTVEDIGYVVIDVAASASELGLEKIKEVEGTIRARVLY</sequence>
<dbReference type="PROSITE" id="PS00065">
    <property type="entry name" value="D_2_HYDROXYACID_DH_1"/>
    <property type="match status" value="1"/>
</dbReference>
<evidence type="ECO:0000313" key="14">
    <source>
        <dbReference type="EMBL" id="MFK4754492.1"/>
    </source>
</evidence>
<dbReference type="InterPro" id="IPR054480">
    <property type="entry name" value="AHAS_small-like_ACT"/>
</dbReference>
<evidence type="ECO:0000256" key="10">
    <source>
        <dbReference type="ARBA" id="ARBA00048126"/>
    </source>
</evidence>
<evidence type="ECO:0000256" key="8">
    <source>
        <dbReference type="ARBA" id="ARBA00023027"/>
    </source>
</evidence>
<dbReference type="PANTHER" id="PTHR43761">
    <property type="entry name" value="D-ISOMER SPECIFIC 2-HYDROXYACID DEHYDROGENASE FAMILY PROTEIN (AFU_ORTHOLOGUE AFUA_1G13630)"/>
    <property type="match status" value="1"/>
</dbReference>
<accession>A0ABW8NNR2</accession>
<dbReference type="Proteomes" id="UP001620597">
    <property type="component" value="Unassembled WGS sequence"/>
</dbReference>
<dbReference type="SUPFAM" id="SSF51735">
    <property type="entry name" value="NAD(P)-binding Rossmann-fold domains"/>
    <property type="match status" value="1"/>
</dbReference>
<evidence type="ECO:0000256" key="12">
    <source>
        <dbReference type="RuleBase" id="RU003719"/>
    </source>
</evidence>
<dbReference type="NCBIfam" id="NF008759">
    <property type="entry name" value="PRK11790.1"/>
    <property type="match status" value="1"/>
</dbReference>
<evidence type="ECO:0000256" key="9">
    <source>
        <dbReference type="ARBA" id="ARBA00030455"/>
    </source>
</evidence>
<dbReference type="SUPFAM" id="SSF52283">
    <property type="entry name" value="Formate/glycerate dehydrogenase catalytic domain-like"/>
    <property type="match status" value="1"/>
</dbReference>
<evidence type="ECO:0000256" key="6">
    <source>
        <dbReference type="ARBA" id="ARBA00021582"/>
    </source>
</evidence>
<dbReference type="InterPro" id="IPR029753">
    <property type="entry name" value="D-isomer_DH_CS"/>
</dbReference>
<dbReference type="RefSeq" id="WP_416207345.1">
    <property type="nucleotide sequence ID" value="NZ_JBBKTX010000032.1"/>
</dbReference>
<keyword evidence="8" id="KW-0520">NAD</keyword>
<comment type="caution">
    <text evidence="14">The sequence shown here is derived from an EMBL/GenBank/DDBJ whole genome shotgun (WGS) entry which is preliminary data.</text>
</comment>
<dbReference type="SUPFAM" id="SSF55021">
    <property type="entry name" value="ACT-like"/>
    <property type="match status" value="1"/>
</dbReference>
<dbReference type="InterPro" id="IPR050418">
    <property type="entry name" value="D-iso_2-hydroxyacid_DH_PdxB"/>
</dbReference>
<evidence type="ECO:0000256" key="2">
    <source>
        <dbReference type="ARBA" id="ARBA00005216"/>
    </source>
</evidence>
<organism evidence="14 15">
    <name type="scientific">Oceanobacter antarcticus</name>
    <dbReference type="NCBI Taxonomy" id="3133425"/>
    <lineage>
        <taxon>Bacteria</taxon>
        <taxon>Pseudomonadati</taxon>
        <taxon>Pseudomonadota</taxon>
        <taxon>Gammaproteobacteria</taxon>
        <taxon>Oceanospirillales</taxon>
        <taxon>Oceanospirillaceae</taxon>
        <taxon>Oceanobacter</taxon>
    </lineage>
</organism>
<dbReference type="PROSITE" id="PS00671">
    <property type="entry name" value="D_2_HYDROXYACID_DH_3"/>
    <property type="match status" value="1"/>
</dbReference>
<keyword evidence="15" id="KW-1185">Reference proteome</keyword>
<dbReference type="InterPro" id="IPR006140">
    <property type="entry name" value="D-isomer_DH_NAD-bd"/>
</dbReference>
<dbReference type="InterPro" id="IPR029752">
    <property type="entry name" value="D-isomer_DH_CS1"/>
</dbReference>
<evidence type="ECO:0000256" key="1">
    <source>
        <dbReference type="ARBA" id="ARBA00003800"/>
    </source>
</evidence>
<dbReference type="InterPro" id="IPR006139">
    <property type="entry name" value="D-isomer_2_OHA_DH_cat_dom"/>
</dbReference>
<evidence type="ECO:0000256" key="3">
    <source>
        <dbReference type="ARBA" id="ARBA00005854"/>
    </source>
</evidence>
<dbReference type="CDD" id="cd04901">
    <property type="entry name" value="ACT_3PGDH"/>
    <property type="match status" value="1"/>
</dbReference>
<dbReference type="CDD" id="cd12176">
    <property type="entry name" value="PGDH_3"/>
    <property type="match status" value="1"/>
</dbReference>
<dbReference type="InterPro" id="IPR002912">
    <property type="entry name" value="ACT_dom"/>
</dbReference>
<name>A0ABW8NNR2_9GAMM</name>
<evidence type="ECO:0000256" key="11">
    <source>
        <dbReference type="ARBA" id="ARBA00048731"/>
    </source>
</evidence>
<comment type="function">
    <text evidence="1">Catalyzes the reversible oxidation of 3-phospho-D-glycerate to 3-phosphonooxypyruvate, the first step of the phosphorylated L-serine biosynthesis pathway. Also catalyzes the reversible oxidation of 2-hydroxyglutarate to 2-oxoglutarate.</text>
</comment>
<gene>
    <name evidence="14" type="primary">serA</name>
    <name evidence="14" type="ORF">WG929_18960</name>
</gene>
<comment type="similarity">
    <text evidence="3 12">Belongs to the D-isomer specific 2-hydroxyacid dehydrogenase family.</text>
</comment>
<dbReference type="Pfam" id="PF00389">
    <property type="entry name" value="2-Hacid_dh"/>
    <property type="match status" value="1"/>
</dbReference>
<evidence type="ECO:0000256" key="4">
    <source>
        <dbReference type="ARBA" id="ARBA00013001"/>
    </source>
</evidence>
<evidence type="ECO:0000256" key="7">
    <source>
        <dbReference type="ARBA" id="ARBA00023002"/>
    </source>
</evidence>
<dbReference type="InterPro" id="IPR045865">
    <property type="entry name" value="ACT-like_dom_sf"/>
</dbReference>
<dbReference type="EC" id="1.1.1.399" evidence="4"/>
<dbReference type="Pfam" id="PF02826">
    <property type="entry name" value="2-Hacid_dh_C"/>
    <property type="match status" value="1"/>
</dbReference>
<evidence type="ECO:0000259" key="13">
    <source>
        <dbReference type="PROSITE" id="PS51671"/>
    </source>
</evidence>
<evidence type="ECO:0000256" key="5">
    <source>
        <dbReference type="ARBA" id="ARBA00013143"/>
    </source>
</evidence>
<feature type="domain" description="ACT" evidence="13">
    <location>
        <begin position="340"/>
        <end position="409"/>
    </location>
</feature>
<dbReference type="Pfam" id="PF22629">
    <property type="entry name" value="ACT_AHAS_ss"/>
    <property type="match status" value="1"/>
</dbReference>
<protein>
    <recommendedName>
        <fullName evidence="6">D-3-phosphoglycerate dehydrogenase</fullName>
        <ecNumber evidence="4">1.1.1.399</ecNumber>
        <ecNumber evidence="5">1.1.1.95</ecNumber>
    </recommendedName>
    <alternativeName>
        <fullName evidence="9">2-oxoglutarate reductase</fullName>
    </alternativeName>
</protein>
<dbReference type="PROSITE" id="PS00670">
    <property type="entry name" value="D_2_HYDROXYACID_DH_2"/>
    <property type="match status" value="1"/>
</dbReference>
<dbReference type="PANTHER" id="PTHR43761:SF1">
    <property type="entry name" value="D-ISOMER SPECIFIC 2-HYDROXYACID DEHYDROGENASE CATALYTIC DOMAIN-CONTAINING PROTEIN-RELATED"/>
    <property type="match status" value="1"/>
</dbReference>
<dbReference type="EC" id="1.1.1.95" evidence="5"/>
<reference evidence="14 15" key="1">
    <citation type="submission" date="2024-03" db="EMBL/GenBank/DDBJ databases">
        <title>High-quality draft genome sequence of Oceanobacter sp. wDCs-4.</title>
        <authorList>
            <person name="Dong C."/>
        </authorList>
    </citation>
    <scope>NUCLEOTIDE SEQUENCE [LARGE SCALE GENOMIC DNA]</scope>
    <source>
        <strain evidence="15">wDCs-4</strain>
    </source>
</reference>
<dbReference type="Gene3D" id="3.40.50.720">
    <property type="entry name" value="NAD(P)-binding Rossmann-like Domain"/>
    <property type="match status" value="2"/>
</dbReference>
<comment type="catalytic activity">
    <reaction evidence="10">
        <text>(R)-2-hydroxyglutarate + NAD(+) = 2-oxoglutarate + NADH + H(+)</text>
        <dbReference type="Rhea" id="RHEA:49612"/>
        <dbReference type="ChEBI" id="CHEBI:15378"/>
        <dbReference type="ChEBI" id="CHEBI:15801"/>
        <dbReference type="ChEBI" id="CHEBI:16810"/>
        <dbReference type="ChEBI" id="CHEBI:57540"/>
        <dbReference type="ChEBI" id="CHEBI:57945"/>
        <dbReference type="EC" id="1.1.1.399"/>
    </reaction>
</comment>
<evidence type="ECO:0000313" key="15">
    <source>
        <dbReference type="Proteomes" id="UP001620597"/>
    </source>
</evidence>
<keyword evidence="7 12" id="KW-0560">Oxidoreductase</keyword>
<dbReference type="InterPro" id="IPR036291">
    <property type="entry name" value="NAD(P)-bd_dom_sf"/>
</dbReference>